<name>A0A1A0DBN6_ACEPA</name>
<sequence length="66" mass="6817">MNAAEISAILGVCTTVAGLAEKYGPEVYETVKQAIEQSKSKTGPTVADIEAIFAKCKADNAAIQSA</sequence>
<comment type="caution">
    <text evidence="1">The sequence shown here is derived from an EMBL/GenBank/DDBJ whole genome shotgun (WGS) entry which is preliminary data.</text>
</comment>
<dbReference type="OrthoDB" id="7223453at2"/>
<dbReference type="PATRIC" id="fig|438.15.peg.1132"/>
<accession>A0A1A0DBN6</accession>
<protein>
    <submittedName>
        <fullName evidence="1">Uncharacterized protein</fullName>
    </submittedName>
</protein>
<dbReference type="Proteomes" id="UP000093796">
    <property type="component" value="Unassembled WGS sequence"/>
</dbReference>
<proteinExistence type="predicted"/>
<dbReference type="EMBL" id="LYUD01000099">
    <property type="protein sequence ID" value="OAZ72445.1"/>
    <property type="molecule type" value="Genomic_DNA"/>
</dbReference>
<dbReference type="AlphaFoldDB" id="A0A1A0DBN6"/>
<evidence type="ECO:0000313" key="1">
    <source>
        <dbReference type="EMBL" id="OAZ72445.1"/>
    </source>
</evidence>
<dbReference type="RefSeq" id="WP_064776100.1">
    <property type="nucleotide sequence ID" value="NZ_LYUD01000099.1"/>
</dbReference>
<organism evidence="1 2">
    <name type="scientific">Acetobacter pasteurianus</name>
    <name type="common">Acetobacter turbidans</name>
    <dbReference type="NCBI Taxonomy" id="438"/>
    <lineage>
        <taxon>Bacteria</taxon>
        <taxon>Pseudomonadati</taxon>
        <taxon>Pseudomonadota</taxon>
        <taxon>Alphaproteobacteria</taxon>
        <taxon>Acetobacterales</taxon>
        <taxon>Acetobacteraceae</taxon>
        <taxon>Acetobacter</taxon>
    </lineage>
</organism>
<evidence type="ECO:0000313" key="2">
    <source>
        <dbReference type="Proteomes" id="UP000093796"/>
    </source>
</evidence>
<reference evidence="1 2" key="1">
    <citation type="submission" date="2016-05" db="EMBL/GenBank/DDBJ databases">
        <title>Genome sequencing of Acetobacter pasteurianus strain SRCM100623.</title>
        <authorList>
            <person name="Song Y.R."/>
        </authorList>
    </citation>
    <scope>NUCLEOTIDE SEQUENCE [LARGE SCALE GENOMIC DNA]</scope>
    <source>
        <strain evidence="1 2">SRCM100623</strain>
    </source>
</reference>
<gene>
    <name evidence="1" type="ORF">SRCM100623_00984</name>
</gene>